<sequence length="87" mass="9014">MSDIDLHPEEQNRRHAASAGSLRASADALPDIKPEGLRPEHAAILQAAIGAARTTMRAAASTHDVGARASTAFGSQEAANAQRISEA</sequence>
<gene>
    <name evidence="2" type="ORF">HMPREF9336_00404</name>
</gene>
<proteinExistence type="predicted"/>
<evidence type="ECO:0000256" key="1">
    <source>
        <dbReference type="SAM" id="MobiDB-lite"/>
    </source>
</evidence>
<dbReference type="AlphaFoldDB" id="E5XLN5"/>
<dbReference type="HOGENOM" id="CLU_2481534_0_0_11"/>
<feature type="compositionally biased region" description="Basic and acidic residues" evidence="1">
    <location>
        <begin position="1"/>
        <end position="13"/>
    </location>
</feature>
<accession>E5XLN5</accession>
<dbReference type="Proteomes" id="UP000004816">
    <property type="component" value="Unassembled WGS sequence"/>
</dbReference>
<organism evidence="2 3">
    <name type="scientific">Segniliparus rugosus (strain ATCC BAA-974 / DSM 45345 / CCUG 50838 / CIP 108380 / JCM 13579 / CDC 945)</name>
    <dbReference type="NCBI Taxonomy" id="679197"/>
    <lineage>
        <taxon>Bacteria</taxon>
        <taxon>Bacillati</taxon>
        <taxon>Actinomycetota</taxon>
        <taxon>Actinomycetes</taxon>
        <taxon>Mycobacteriales</taxon>
        <taxon>Segniliparaceae</taxon>
        <taxon>Segniliparus</taxon>
    </lineage>
</organism>
<dbReference type="EMBL" id="ACZI02000003">
    <property type="protein sequence ID" value="EFV14713.1"/>
    <property type="molecule type" value="Genomic_DNA"/>
</dbReference>
<evidence type="ECO:0000313" key="3">
    <source>
        <dbReference type="Proteomes" id="UP000004816"/>
    </source>
</evidence>
<dbReference type="STRING" id="679197.HMPREF9336_00404"/>
<feature type="region of interest" description="Disordered" evidence="1">
    <location>
        <begin position="1"/>
        <end position="37"/>
    </location>
</feature>
<evidence type="ECO:0000313" key="2">
    <source>
        <dbReference type="EMBL" id="EFV14713.1"/>
    </source>
</evidence>
<name>E5XLN5_SEGRC</name>
<reference evidence="2 3" key="1">
    <citation type="journal article" date="2011" name="Stand. Genomic Sci.">
        <title>High quality draft genome sequence of Segniliparus rugosus CDC 945(T)= (ATCC BAA-974(T)).</title>
        <authorList>
            <person name="Earl A.M."/>
            <person name="Desjardins C.A."/>
            <person name="Fitzgerald M.G."/>
            <person name="Arachchi H.M."/>
            <person name="Zeng Q."/>
            <person name="Mehta T."/>
            <person name="Griggs A."/>
            <person name="Birren B.W."/>
            <person name="Toney N.C."/>
            <person name="Carr J."/>
            <person name="Posey J."/>
            <person name="Butler W.R."/>
        </authorList>
    </citation>
    <scope>NUCLEOTIDE SEQUENCE [LARGE SCALE GENOMIC DNA]</scope>
    <source>
        <strain evidence="3">ATCC BAA-974 / DSM 45345 / CCUG 50838 / CIP 108380 / JCM 13579 / CDC 945</strain>
    </source>
</reference>
<dbReference type="RefSeq" id="WP_007467349.1">
    <property type="nucleotide sequence ID" value="NZ_KI391954.1"/>
</dbReference>
<comment type="caution">
    <text evidence="2">The sequence shown here is derived from an EMBL/GenBank/DDBJ whole genome shotgun (WGS) entry which is preliminary data.</text>
</comment>
<protein>
    <submittedName>
        <fullName evidence="2">Uncharacterized protein</fullName>
    </submittedName>
</protein>
<keyword evidence="3" id="KW-1185">Reference proteome</keyword>